<keyword evidence="2" id="KW-1185">Reference proteome</keyword>
<dbReference type="Proteomes" id="UP001162992">
    <property type="component" value="Chromosome 1"/>
</dbReference>
<evidence type="ECO:0000313" key="1">
    <source>
        <dbReference type="EMBL" id="KAJ7570457.1"/>
    </source>
</evidence>
<reference evidence="2" key="1">
    <citation type="journal article" date="2024" name="Proc. Natl. Acad. Sci. U.S.A.">
        <title>Extraordinary preservation of gene collinearity over three hundred million years revealed in homosporous lycophytes.</title>
        <authorList>
            <person name="Li C."/>
            <person name="Wickell D."/>
            <person name="Kuo L.Y."/>
            <person name="Chen X."/>
            <person name="Nie B."/>
            <person name="Liao X."/>
            <person name="Peng D."/>
            <person name="Ji J."/>
            <person name="Jenkins J."/>
            <person name="Williams M."/>
            <person name="Shu S."/>
            <person name="Plott C."/>
            <person name="Barry K."/>
            <person name="Rajasekar S."/>
            <person name="Grimwood J."/>
            <person name="Han X."/>
            <person name="Sun S."/>
            <person name="Hou Z."/>
            <person name="He W."/>
            <person name="Dai G."/>
            <person name="Sun C."/>
            <person name="Schmutz J."/>
            <person name="Leebens-Mack J.H."/>
            <person name="Li F.W."/>
            <person name="Wang L."/>
        </authorList>
    </citation>
    <scope>NUCLEOTIDE SEQUENCE [LARGE SCALE GENOMIC DNA]</scope>
    <source>
        <strain evidence="2">cv. PW_Plant_1</strain>
    </source>
</reference>
<sequence length="408" mass="44307">MSLTRGIDTKDPGLISRSASVIRALALPLGRETHSQIAFDLISGCSASHDRDPCVPCSAEVEGVEYADHDSLPSSSLLLLVSRSLHPGCINSSGGSCSDCTDDDDDDAERGFGPPECVHESKNIQEKQNNSDQNNNREQNWQDLSKSSSNTGAGKWQREDTNTTSGRNEDRKEIGAPSIQVTEAVKDKAEPVYRGVRRRAWGKWVSEIREPKKKSRIWLGSFTSPEMAARAYDVAALALKGPNTKFNFPDSVHTLPKPATDSPKAIQEAAAAAASTFARSCSANGLLGVAAQQTDYSESPISPSSSFKQSRSSQRKRGRYADIDVSDLSQNITSADQLDSSASLQPTSLLSTSEAQGGYIDEDLVFHMPNVLASMAEAMMLAPPHLERPLIICSDEENTYWEPALWEQ</sequence>
<proteinExistence type="predicted"/>
<name>A0ACC2EVK1_DIPCM</name>
<organism evidence="1 2">
    <name type="scientific">Diphasiastrum complanatum</name>
    <name type="common">Issler's clubmoss</name>
    <name type="synonym">Lycopodium complanatum</name>
    <dbReference type="NCBI Taxonomy" id="34168"/>
    <lineage>
        <taxon>Eukaryota</taxon>
        <taxon>Viridiplantae</taxon>
        <taxon>Streptophyta</taxon>
        <taxon>Embryophyta</taxon>
        <taxon>Tracheophyta</taxon>
        <taxon>Lycopodiopsida</taxon>
        <taxon>Lycopodiales</taxon>
        <taxon>Lycopodiaceae</taxon>
        <taxon>Lycopodioideae</taxon>
        <taxon>Diphasiastrum</taxon>
    </lineage>
</organism>
<dbReference type="EMBL" id="CM055092">
    <property type="protein sequence ID" value="KAJ7570457.1"/>
    <property type="molecule type" value="Genomic_DNA"/>
</dbReference>
<comment type="caution">
    <text evidence="1">The sequence shown here is derived from an EMBL/GenBank/DDBJ whole genome shotgun (WGS) entry which is preliminary data.</text>
</comment>
<evidence type="ECO:0000313" key="2">
    <source>
        <dbReference type="Proteomes" id="UP001162992"/>
    </source>
</evidence>
<gene>
    <name evidence="1" type="ORF">O6H91_01G120700</name>
</gene>
<protein>
    <submittedName>
        <fullName evidence="1">Uncharacterized protein</fullName>
    </submittedName>
</protein>
<accession>A0ACC2EVK1</accession>